<feature type="domain" description="Retrotransposon Copia-like N-terminal" evidence="1">
    <location>
        <begin position="15"/>
        <end position="60"/>
    </location>
</feature>
<name>A0A438E3D2_VITVI</name>
<evidence type="ECO:0000313" key="2">
    <source>
        <dbReference type="EMBL" id="RVW42245.1"/>
    </source>
</evidence>
<sequence>MEKMLQSMLQPAANNFDNPSLSITIHKINGQNFLCWSQFVKLYIRGKGKIGYLTGSTVTPLEDDPKFQMWDSENFMIISWLINSMESEIGQTYMFLPTAKQVWDVVVETYSDMENSAQVFEITNKIQELKQELDEVHGCILGKDPLPSVQAVFSEVCREESRRQVMMETLTLPNAARRNQEKEDDKGKI</sequence>
<dbReference type="PANTHER" id="PTHR37610">
    <property type="entry name" value="CCHC-TYPE DOMAIN-CONTAINING PROTEIN"/>
    <property type="match status" value="1"/>
</dbReference>
<dbReference type="PANTHER" id="PTHR37610:SF40">
    <property type="entry name" value="OS01G0909600 PROTEIN"/>
    <property type="match status" value="1"/>
</dbReference>
<protein>
    <recommendedName>
        <fullName evidence="1">Retrotransposon Copia-like N-terminal domain-containing protein</fullName>
    </recommendedName>
</protein>
<dbReference type="AlphaFoldDB" id="A0A438E3D2"/>
<reference evidence="2 3" key="1">
    <citation type="journal article" date="2018" name="PLoS Genet.">
        <title>Population sequencing reveals clonal diversity and ancestral inbreeding in the grapevine cultivar Chardonnay.</title>
        <authorList>
            <person name="Roach M.J."/>
            <person name="Johnson D.L."/>
            <person name="Bohlmann J."/>
            <person name="van Vuuren H.J."/>
            <person name="Jones S.J."/>
            <person name="Pretorius I.S."/>
            <person name="Schmidt S.A."/>
            <person name="Borneman A.R."/>
        </authorList>
    </citation>
    <scope>NUCLEOTIDE SEQUENCE [LARGE SCALE GENOMIC DNA]</scope>
    <source>
        <strain evidence="3">cv. Chardonnay</strain>
        <tissue evidence="2">Leaf</tissue>
    </source>
</reference>
<dbReference type="Pfam" id="PF14244">
    <property type="entry name" value="Retrotran_gag_3"/>
    <property type="match status" value="1"/>
</dbReference>
<dbReference type="InterPro" id="IPR029472">
    <property type="entry name" value="Copia-like_N"/>
</dbReference>
<comment type="caution">
    <text evidence="2">The sequence shown here is derived from an EMBL/GenBank/DDBJ whole genome shotgun (WGS) entry which is preliminary data.</text>
</comment>
<organism evidence="2 3">
    <name type="scientific">Vitis vinifera</name>
    <name type="common">Grape</name>
    <dbReference type="NCBI Taxonomy" id="29760"/>
    <lineage>
        <taxon>Eukaryota</taxon>
        <taxon>Viridiplantae</taxon>
        <taxon>Streptophyta</taxon>
        <taxon>Embryophyta</taxon>
        <taxon>Tracheophyta</taxon>
        <taxon>Spermatophyta</taxon>
        <taxon>Magnoliopsida</taxon>
        <taxon>eudicotyledons</taxon>
        <taxon>Gunneridae</taxon>
        <taxon>Pentapetalae</taxon>
        <taxon>rosids</taxon>
        <taxon>Vitales</taxon>
        <taxon>Vitaceae</taxon>
        <taxon>Viteae</taxon>
        <taxon>Vitis</taxon>
    </lineage>
</organism>
<evidence type="ECO:0000259" key="1">
    <source>
        <dbReference type="Pfam" id="PF14244"/>
    </source>
</evidence>
<dbReference type="Proteomes" id="UP000288805">
    <property type="component" value="Unassembled WGS sequence"/>
</dbReference>
<evidence type="ECO:0000313" key="3">
    <source>
        <dbReference type="Proteomes" id="UP000288805"/>
    </source>
</evidence>
<dbReference type="EMBL" id="QGNW01001408">
    <property type="protein sequence ID" value="RVW42245.1"/>
    <property type="molecule type" value="Genomic_DNA"/>
</dbReference>
<gene>
    <name evidence="2" type="ORF">CK203_096558</name>
</gene>
<proteinExistence type="predicted"/>
<accession>A0A438E3D2</accession>